<dbReference type="Gene3D" id="3.20.20.140">
    <property type="entry name" value="Metal-dependent hydrolases"/>
    <property type="match status" value="1"/>
</dbReference>
<evidence type="ECO:0000259" key="1">
    <source>
        <dbReference type="Pfam" id="PF01979"/>
    </source>
</evidence>
<name>A0ABU3QK44_9ACTN</name>
<dbReference type="Proteomes" id="UP001250181">
    <property type="component" value="Unassembled WGS sequence"/>
</dbReference>
<organism evidence="2 3">
    <name type="scientific">Streptomyces tamarix</name>
    <dbReference type="NCBI Taxonomy" id="3078565"/>
    <lineage>
        <taxon>Bacteria</taxon>
        <taxon>Bacillati</taxon>
        <taxon>Actinomycetota</taxon>
        <taxon>Actinomycetes</taxon>
        <taxon>Kitasatosporales</taxon>
        <taxon>Streptomycetaceae</taxon>
        <taxon>Streptomyces</taxon>
    </lineage>
</organism>
<evidence type="ECO:0000313" key="2">
    <source>
        <dbReference type="EMBL" id="MDT9683102.1"/>
    </source>
</evidence>
<evidence type="ECO:0000313" key="3">
    <source>
        <dbReference type="Proteomes" id="UP001250181"/>
    </source>
</evidence>
<sequence length="404" mass="43316">MRAADRALYLRPARVWDGVADGPVADVGVLVRDGRVVEVGSEVRHGRDAELVELPDCTLLPGLIDCHVHTLDESLDTQPAAYQVLRALESLRALLAGGFTTVRDLGGSGQPLNTALKRAIEEGIVVGPRMVVAPNIISARGGHADKSPNLSQRYGLEIGAVADGPDELRSAVRRQVRAGADWIKFAGGGGFSSPADGPTTTAYSQHEVTTLVTTARDCGLPTAVHAFDDESVIRAVRAGVRSVEHASLATPTAFRCMEKAGTYLVPTQYMAWLVLEKLDDDAYWEGRPAVMRETIERHAEGLRETLLLPARSRLKIAFGTDAGMFPHSENWRELPTMVKHGMSPSRALRAATSTAAEMLGLPDLGRIAPGAVADLVAVKGDPFQDIHAIGQVFRVVQAGRVCDM</sequence>
<dbReference type="InterPro" id="IPR051781">
    <property type="entry name" value="Metallo-dep_Hydrolase"/>
</dbReference>
<dbReference type="CDD" id="cd01299">
    <property type="entry name" value="Met_dep_hydrolase_A"/>
    <property type="match status" value="1"/>
</dbReference>
<protein>
    <submittedName>
        <fullName evidence="2">Amidohydrolase family protein</fullName>
    </submittedName>
</protein>
<dbReference type="RefSeq" id="WP_315878179.1">
    <property type="nucleotide sequence ID" value="NZ_JAWCTQ010000014.1"/>
</dbReference>
<dbReference type="SUPFAM" id="SSF51338">
    <property type="entry name" value="Composite domain of metallo-dependent hydrolases"/>
    <property type="match status" value="1"/>
</dbReference>
<dbReference type="InterPro" id="IPR006680">
    <property type="entry name" value="Amidohydro-rel"/>
</dbReference>
<dbReference type="PANTHER" id="PTHR43135">
    <property type="entry name" value="ALPHA-D-RIBOSE 1-METHYLPHOSPHONATE 5-TRIPHOSPHATE DIPHOSPHATASE"/>
    <property type="match status" value="1"/>
</dbReference>
<dbReference type="InterPro" id="IPR057744">
    <property type="entry name" value="OTAase-like"/>
</dbReference>
<keyword evidence="3" id="KW-1185">Reference proteome</keyword>
<dbReference type="InterPro" id="IPR011059">
    <property type="entry name" value="Metal-dep_hydrolase_composite"/>
</dbReference>
<dbReference type="EMBL" id="JAWCTQ010000014">
    <property type="protein sequence ID" value="MDT9683102.1"/>
    <property type="molecule type" value="Genomic_DNA"/>
</dbReference>
<dbReference type="PANTHER" id="PTHR43135:SF3">
    <property type="entry name" value="ALPHA-D-RIBOSE 1-METHYLPHOSPHONATE 5-TRIPHOSPHATE DIPHOSPHATASE"/>
    <property type="match status" value="1"/>
</dbReference>
<dbReference type="InterPro" id="IPR032466">
    <property type="entry name" value="Metal_Hydrolase"/>
</dbReference>
<gene>
    <name evidence="2" type="ORF">RND61_13615</name>
</gene>
<dbReference type="Gene3D" id="2.30.40.10">
    <property type="entry name" value="Urease, subunit C, domain 1"/>
    <property type="match status" value="1"/>
</dbReference>
<dbReference type="Pfam" id="PF01979">
    <property type="entry name" value="Amidohydro_1"/>
    <property type="match status" value="1"/>
</dbReference>
<comment type="caution">
    <text evidence="2">The sequence shown here is derived from an EMBL/GenBank/DDBJ whole genome shotgun (WGS) entry which is preliminary data.</text>
</comment>
<proteinExistence type="predicted"/>
<dbReference type="SUPFAM" id="SSF51556">
    <property type="entry name" value="Metallo-dependent hydrolases"/>
    <property type="match status" value="1"/>
</dbReference>
<feature type="domain" description="Amidohydrolase-related" evidence="1">
    <location>
        <begin position="58"/>
        <end position="389"/>
    </location>
</feature>
<reference evidence="2 3" key="1">
    <citation type="submission" date="2023-09" db="EMBL/GenBank/DDBJ databases">
        <title>Streptomyces sp. nov.: A antagonism against Alternaria gaisen Producing Streptochlin, Isolated from Tamarix root soil.</title>
        <authorList>
            <person name="Chen Y."/>
        </authorList>
    </citation>
    <scope>NUCLEOTIDE SEQUENCE [LARGE SCALE GENOMIC DNA]</scope>
    <source>
        <strain evidence="2 3">TRM76323</strain>
    </source>
</reference>
<accession>A0ABU3QK44</accession>